<gene>
    <name evidence="3" type="ORF">LX66_0782</name>
</gene>
<name>A0A562TDF6_CHIJA</name>
<dbReference type="InterPro" id="IPR011110">
    <property type="entry name" value="Reg_prop"/>
</dbReference>
<sequence length="760" mass="82415">MIRSLLLLLLSLQAIIAHAQQVPLGRWREHLPYRQALAVVSGSNRVYCATAYNMFSVTVEDHDITRYSKLNGLHDANISAIGASSDGGLLVTGYRNGNVDLLQQERVYNLPDILRKNIQGDKTIHSIFFYQGQAWLATGFGIVVVNPDKREVSDTYITSSDGSYAANYAVTTDGQYFYAATPEGVRRAPVSGSNLASYQSWTSLMQGLQPGTVQTVAYLQQRLICRQGDSLFTWQQGSWQPWYADGWHINSPQVSGQQLLLCEQSSTGSARVLSLDADGTVRATLQHPLIQAPAQATAAGGATWIADAQQGLLLYDGSSVTSITPNAPAGIVNGRMLFLHNSLWATAGGVTDNWTPAGNRNGYYVFENEQWHNYNYTTQPYLDTITDLLPIAADANGTRYMGSFSKGLLALDANGGHTLIQQPVLPAPVDDPQACRVSGLATDAAGNLWLSSYGAERNVLVKKPDDSWLSFRIPYAHAYNAVSDILVDDHDQLWILSPGENGLFVFNHGGSLENTADDQWTLYRSGADQGNLPSNDVRCLAKDKDGWIWAGTTRGIAIFPCAGAVSSTGCSAYLPVVQEGNFAGYLFRDEQVNTIAVDGANQKWVGTLNGVWLINASGEQILAHFNTDNSPLPDNAVNRITVNPATGEVFFATRLGLVSFRGNATEGVDHMEADSVLVFPNPVPPGYSGTIAIRGLSANARVKITDIRGRLVFDTHAQGGQAVWNGLDYTGHRPQSGVYLVFAADENGRGRLVTKIVFIN</sequence>
<dbReference type="InterPro" id="IPR015943">
    <property type="entry name" value="WD40/YVTN_repeat-like_dom_sf"/>
</dbReference>
<evidence type="ECO:0000259" key="2">
    <source>
        <dbReference type="Pfam" id="PF21544"/>
    </source>
</evidence>
<organism evidence="3 4">
    <name type="scientific">Chitinophaga japonensis</name>
    <name type="common">Flexibacter japonensis</name>
    <dbReference type="NCBI Taxonomy" id="104662"/>
    <lineage>
        <taxon>Bacteria</taxon>
        <taxon>Pseudomonadati</taxon>
        <taxon>Bacteroidota</taxon>
        <taxon>Chitinophagia</taxon>
        <taxon>Chitinophagales</taxon>
        <taxon>Chitinophagaceae</taxon>
        <taxon>Chitinophaga</taxon>
    </lineage>
</organism>
<accession>A0A562TDF6</accession>
<dbReference type="Gene3D" id="2.130.10.10">
    <property type="entry name" value="YVTN repeat-like/Quinoprotein amine dehydrogenase"/>
    <property type="match status" value="3"/>
</dbReference>
<dbReference type="InterPro" id="IPR048954">
    <property type="entry name" value="PorZ_N"/>
</dbReference>
<proteinExistence type="predicted"/>
<dbReference type="OrthoDB" id="9807410at2"/>
<feature type="chain" id="PRO_5021983878" evidence="1">
    <location>
        <begin position="20"/>
        <end position="760"/>
    </location>
</feature>
<evidence type="ECO:0000313" key="3">
    <source>
        <dbReference type="EMBL" id="TWI91413.1"/>
    </source>
</evidence>
<dbReference type="SUPFAM" id="SSF63825">
    <property type="entry name" value="YWTD domain"/>
    <property type="match status" value="1"/>
</dbReference>
<keyword evidence="1" id="KW-0732">Signal</keyword>
<protein>
    <submittedName>
        <fullName evidence="3">Two component regulator with propeller domain</fullName>
    </submittedName>
</protein>
<keyword evidence="4" id="KW-1185">Reference proteome</keyword>
<reference evidence="3 4" key="1">
    <citation type="journal article" date="2013" name="Stand. Genomic Sci.">
        <title>Genomic Encyclopedia of Type Strains, Phase I: The one thousand microbial genomes (KMG-I) project.</title>
        <authorList>
            <person name="Kyrpides N.C."/>
            <person name="Woyke T."/>
            <person name="Eisen J.A."/>
            <person name="Garrity G."/>
            <person name="Lilburn T.G."/>
            <person name="Beck B.J."/>
            <person name="Whitman W.B."/>
            <person name="Hugenholtz P."/>
            <person name="Klenk H.P."/>
        </authorList>
    </citation>
    <scope>NUCLEOTIDE SEQUENCE [LARGE SCALE GENOMIC DNA]</scope>
    <source>
        <strain evidence="3 4">DSM 13484</strain>
    </source>
</reference>
<dbReference type="AlphaFoldDB" id="A0A562TDF6"/>
<dbReference type="Pfam" id="PF21544">
    <property type="entry name" value="PorZ_N_b_propeller"/>
    <property type="match status" value="1"/>
</dbReference>
<feature type="signal peptide" evidence="1">
    <location>
        <begin position="1"/>
        <end position="19"/>
    </location>
</feature>
<dbReference type="RefSeq" id="WP_145710564.1">
    <property type="nucleotide sequence ID" value="NZ_BAAAFY010000001.1"/>
</dbReference>
<feature type="domain" description="PorZ N-terminal beta-propeller" evidence="2">
    <location>
        <begin position="46"/>
        <end position="202"/>
    </location>
</feature>
<dbReference type="EMBL" id="VLLG01000002">
    <property type="protein sequence ID" value="TWI91413.1"/>
    <property type="molecule type" value="Genomic_DNA"/>
</dbReference>
<evidence type="ECO:0000256" key="1">
    <source>
        <dbReference type="SAM" id="SignalP"/>
    </source>
</evidence>
<dbReference type="Proteomes" id="UP000316778">
    <property type="component" value="Unassembled WGS sequence"/>
</dbReference>
<dbReference type="SUPFAM" id="SSF101898">
    <property type="entry name" value="NHL repeat"/>
    <property type="match status" value="1"/>
</dbReference>
<comment type="caution">
    <text evidence="3">The sequence shown here is derived from an EMBL/GenBank/DDBJ whole genome shotgun (WGS) entry which is preliminary data.</text>
</comment>
<evidence type="ECO:0000313" key="4">
    <source>
        <dbReference type="Proteomes" id="UP000316778"/>
    </source>
</evidence>
<dbReference type="Pfam" id="PF07494">
    <property type="entry name" value="Reg_prop"/>
    <property type="match status" value="1"/>
</dbReference>